<proteinExistence type="predicted"/>
<name>A0A9W8TB47_9HYPO</name>
<dbReference type="OrthoDB" id="5346581at2759"/>
<evidence type="ECO:0000313" key="2">
    <source>
        <dbReference type="Proteomes" id="UP001140502"/>
    </source>
</evidence>
<dbReference type="AlphaFoldDB" id="A0A9W8TB47"/>
<sequence length="359" mass="41288">MTQENGDETSRGIDALEQHHQTTFRRALSNLLATEVAEFTYAQIIDGLPTVESQNESYPILAGHPVYELDHRELCEGSLDKAREFRARFNPSDLLFKEQAISAFGKATLGSKEFNLRLIELVVVACHQIAAYLFSLDNGVHKHEVYDNWMRQQLIESVLQSRPGKARSMYRIPPAAFFHSAYVYPEQYPQGLGDVAGYWAEGKIFGGVVIFDRGETELECKAMWIDGARWKGPHTLYPPMKEQFDSLVKFLLSEPNKDILCPLPIHGTDENRPRWHPWHAFSRYHIFRDRYEKKMAPDPPRPGCTLVLADWPESRDDYIATNYEFIRCHGGTITDEDIAEARLRLKEVTPSSPYWYGPY</sequence>
<organism evidence="1 2">
    <name type="scientific">Fusarium piperis</name>
    <dbReference type="NCBI Taxonomy" id="1435070"/>
    <lineage>
        <taxon>Eukaryota</taxon>
        <taxon>Fungi</taxon>
        <taxon>Dikarya</taxon>
        <taxon>Ascomycota</taxon>
        <taxon>Pezizomycotina</taxon>
        <taxon>Sordariomycetes</taxon>
        <taxon>Hypocreomycetidae</taxon>
        <taxon>Hypocreales</taxon>
        <taxon>Nectriaceae</taxon>
        <taxon>Fusarium</taxon>
        <taxon>Fusarium solani species complex</taxon>
    </lineage>
</organism>
<keyword evidence="2" id="KW-1185">Reference proteome</keyword>
<accession>A0A9W8TB47</accession>
<reference evidence="1" key="1">
    <citation type="submission" date="2022-10" db="EMBL/GenBank/DDBJ databases">
        <title>Tapping the CABI collections for fungal endophytes: first genome assemblies for Collariella, Neodidymelliopsis, Ascochyta clinopodiicola, Didymella pomorum, Didymosphaeria variabile, Neocosmospora piperis and Neocucurbitaria cava.</title>
        <authorList>
            <person name="Hill R."/>
        </authorList>
    </citation>
    <scope>NUCLEOTIDE SEQUENCE</scope>
    <source>
        <strain evidence="1">IMI 366586</strain>
    </source>
</reference>
<gene>
    <name evidence="1" type="ORF">N0V84_011043</name>
</gene>
<evidence type="ECO:0000313" key="1">
    <source>
        <dbReference type="EMBL" id="KAJ4310291.1"/>
    </source>
</evidence>
<dbReference type="Proteomes" id="UP001140502">
    <property type="component" value="Unassembled WGS sequence"/>
</dbReference>
<dbReference type="EMBL" id="JAPEUR010000385">
    <property type="protein sequence ID" value="KAJ4310291.1"/>
    <property type="molecule type" value="Genomic_DNA"/>
</dbReference>
<protein>
    <submittedName>
        <fullName evidence="1">Uncharacterized protein</fullName>
    </submittedName>
</protein>
<comment type="caution">
    <text evidence="1">The sequence shown here is derived from an EMBL/GenBank/DDBJ whole genome shotgun (WGS) entry which is preliminary data.</text>
</comment>